<dbReference type="GO" id="GO:0000155">
    <property type="term" value="F:phosphorelay sensor kinase activity"/>
    <property type="evidence" value="ECO:0007669"/>
    <property type="project" value="TreeGrafter"/>
</dbReference>
<keyword evidence="1" id="KW-0597">Phosphoprotein</keyword>
<feature type="region of interest" description="Disordered" evidence="2">
    <location>
        <begin position="650"/>
        <end position="682"/>
    </location>
</feature>
<evidence type="ECO:0008006" key="5">
    <source>
        <dbReference type="Google" id="ProtNLM"/>
    </source>
</evidence>
<dbReference type="InterPro" id="IPR011110">
    <property type="entry name" value="Reg_prop"/>
</dbReference>
<organism evidence="3 4">
    <name type="scientific">Alkalisalibacterium limincola</name>
    <dbReference type="NCBI Taxonomy" id="2699169"/>
    <lineage>
        <taxon>Bacteria</taxon>
        <taxon>Pseudomonadati</taxon>
        <taxon>Pseudomonadota</taxon>
        <taxon>Gammaproteobacteria</taxon>
        <taxon>Lysobacterales</taxon>
        <taxon>Lysobacteraceae</taxon>
        <taxon>Alkalisalibacterium</taxon>
    </lineage>
</organism>
<sequence length="682" mass="73646">MHACTDAGGHPHDETPGAGATGPVPGTGTHAGSCNADGPVRVRPARVGLARLILRRVWPCLLGIGLVSQAWAIDPDKALTQHVYEHWDAERGLPQNSVNAISQTPEGFLWLGTFEGVVRFDGHRMQVLSDEYAWRTGHAISRMWVAPDGALWIGSLDRGLSRIHEHEVQHWGIDEGLPGNTVTAIAGNSRGEVWVGTSQGVARIHDGQLERVDSIPGRSVRDIAFDVQGRTWVALRIGGLLRLEGNEVTALGFDDPAVIANTLLPRAEGGMWVGTSNGLFLADDEYVRPAALDPGLPGRIINKLLRGHDGTLWMGFDGEGLARVRDGRIEVFGPRQGLANGFVQSLYQDEFDSVWIGTNGGVSRLRDGVVTQYGLPEGLPGEFARTVVEDVDGRIWAGLDDGGVVRIDPDGATTRFGPSEGLAGETVRALAAMPDGSVWVAVYGQALQRITPDGRIQTWTLDDGLPNDLIRVLLGDGEGGVLVGSEGGGLVRLRDGQFQTLPGTEGLDVRAVLDEGNGRLLIGTYSNGMLRIEAGEAAQRLDAGDGFPWPRVMSLYRDRRDHLWIGTQHGLARHDGERMIELGGAAATFGRAVFFITEDRDGNLWFTSNTGITQVPFEVLQDIDRLHDAGELPQLRHRRIDAVDGLRSQQINGTSSRPACAPTTAGCGSRPRAAWPRWTRRA</sequence>
<dbReference type="PANTHER" id="PTHR43547">
    <property type="entry name" value="TWO-COMPONENT HISTIDINE KINASE"/>
    <property type="match status" value="1"/>
</dbReference>
<protein>
    <recommendedName>
        <fullName evidence="5">Histidine kinase</fullName>
    </recommendedName>
</protein>
<evidence type="ECO:0000256" key="1">
    <source>
        <dbReference type="ARBA" id="ARBA00022553"/>
    </source>
</evidence>
<dbReference type="Pfam" id="PF07494">
    <property type="entry name" value="Reg_prop"/>
    <property type="match status" value="4"/>
</dbReference>
<dbReference type="SUPFAM" id="SSF63829">
    <property type="entry name" value="Calcium-dependent phosphotriesterase"/>
    <property type="match status" value="3"/>
</dbReference>
<keyword evidence="4" id="KW-1185">Reference proteome</keyword>
<dbReference type="EMBL" id="VRTS01000001">
    <property type="protein sequence ID" value="TXK65664.1"/>
    <property type="molecule type" value="Genomic_DNA"/>
</dbReference>
<accession>A0A5C8KUP7</accession>
<dbReference type="Gene3D" id="2.130.10.10">
    <property type="entry name" value="YVTN repeat-like/Quinoprotein amine dehydrogenase"/>
    <property type="match status" value="3"/>
</dbReference>
<dbReference type="AlphaFoldDB" id="A0A5C8KUP7"/>
<dbReference type="PANTHER" id="PTHR43547:SF2">
    <property type="entry name" value="HYBRID SIGNAL TRANSDUCTION HISTIDINE KINASE C"/>
    <property type="match status" value="1"/>
</dbReference>
<feature type="compositionally biased region" description="Low complexity" evidence="2">
    <location>
        <begin position="670"/>
        <end position="682"/>
    </location>
</feature>
<feature type="region of interest" description="Disordered" evidence="2">
    <location>
        <begin position="1"/>
        <end position="37"/>
    </location>
</feature>
<evidence type="ECO:0000313" key="3">
    <source>
        <dbReference type="EMBL" id="TXK65664.1"/>
    </source>
</evidence>
<comment type="caution">
    <text evidence="3">The sequence shown here is derived from an EMBL/GenBank/DDBJ whole genome shotgun (WGS) entry which is preliminary data.</text>
</comment>
<dbReference type="OrthoDB" id="176203at2"/>
<feature type="compositionally biased region" description="Low complexity" evidence="2">
    <location>
        <begin position="16"/>
        <end position="32"/>
    </location>
</feature>
<dbReference type="InterPro" id="IPR015943">
    <property type="entry name" value="WD40/YVTN_repeat-like_dom_sf"/>
</dbReference>
<reference evidence="3 4" key="1">
    <citation type="submission" date="2019-08" db="EMBL/GenBank/DDBJ databases">
        <authorList>
            <person name="Karlyshev A.V."/>
        </authorList>
    </citation>
    <scope>NUCLEOTIDE SEQUENCE [LARGE SCALE GENOMIC DNA]</scope>
    <source>
        <strain evidence="3 4">Alg18-2.2</strain>
    </source>
</reference>
<name>A0A5C8KUP7_9GAMM</name>
<evidence type="ECO:0000256" key="2">
    <source>
        <dbReference type="SAM" id="MobiDB-lite"/>
    </source>
</evidence>
<gene>
    <name evidence="3" type="ORF">FU658_00605</name>
</gene>
<dbReference type="Proteomes" id="UP000321248">
    <property type="component" value="Unassembled WGS sequence"/>
</dbReference>
<evidence type="ECO:0000313" key="4">
    <source>
        <dbReference type="Proteomes" id="UP000321248"/>
    </source>
</evidence>
<proteinExistence type="predicted"/>